<keyword evidence="2" id="KW-1185">Reference proteome</keyword>
<comment type="caution">
    <text evidence="1">The sequence shown here is derived from an EMBL/GenBank/DDBJ whole genome shotgun (WGS) entry which is preliminary data.</text>
</comment>
<evidence type="ECO:0000313" key="1">
    <source>
        <dbReference type="EMBL" id="GAA1744012.1"/>
    </source>
</evidence>
<sequence>MSRDPWSLHQLLSHARMAPYLALSTDSWDRAVELYDWNTSVSAAFFESLHYLEVGLRNALDQAATEHLTPDWLERGPGLLSRRSRHVVSLARGRAGGLGASHGKVIAELPFGFWWSLLADEYNRRLWAPALRHAFAGPVRRRTLHAELDELRRLRNRIAHHEPVHERDLARDDARLLDVAERISPELGHHITRTSRTSHLIRTRPGAR</sequence>
<protein>
    <submittedName>
        <fullName evidence="1">Abi family protein</fullName>
    </submittedName>
</protein>
<gene>
    <name evidence="1" type="ORF">GCM10009710_25060</name>
</gene>
<evidence type="ECO:0000313" key="2">
    <source>
        <dbReference type="Proteomes" id="UP001501057"/>
    </source>
</evidence>
<reference evidence="1 2" key="1">
    <citation type="journal article" date="2019" name="Int. J. Syst. Evol. Microbiol.">
        <title>The Global Catalogue of Microorganisms (GCM) 10K type strain sequencing project: providing services to taxonomists for standard genome sequencing and annotation.</title>
        <authorList>
            <consortium name="The Broad Institute Genomics Platform"/>
            <consortium name="The Broad Institute Genome Sequencing Center for Infectious Disease"/>
            <person name="Wu L."/>
            <person name="Ma J."/>
        </authorList>
    </citation>
    <scope>NUCLEOTIDE SEQUENCE [LARGE SCALE GENOMIC DNA]</scope>
    <source>
        <strain evidence="1 2">JCM 13518</strain>
    </source>
</reference>
<accession>A0ABN2JYR6</accession>
<dbReference type="Proteomes" id="UP001501057">
    <property type="component" value="Unassembled WGS sequence"/>
</dbReference>
<dbReference type="EMBL" id="BAAAME010000004">
    <property type="protein sequence ID" value="GAA1744012.1"/>
    <property type="molecule type" value="Genomic_DNA"/>
</dbReference>
<organism evidence="1 2">
    <name type="scientific">Aeromicrobium alkaliterrae</name>
    <dbReference type="NCBI Taxonomy" id="302168"/>
    <lineage>
        <taxon>Bacteria</taxon>
        <taxon>Bacillati</taxon>
        <taxon>Actinomycetota</taxon>
        <taxon>Actinomycetes</taxon>
        <taxon>Propionibacteriales</taxon>
        <taxon>Nocardioidaceae</taxon>
        <taxon>Aeromicrobium</taxon>
    </lineage>
</organism>
<name>A0ABN2JYR6_9ACTN</name>
<proteinExistence type="predicted"/>